<reference evidence="1 2" key="1">
    <citation type="submission" date="2020-08" db="EMBL/GenBank/DDBJ databases">
        <title>Genomic Encyclopedia of Type Strains, Phase IV (KMG-IV): sequencing the most valuable type-strain genomes for metagenomic binning, comparative biology and taxonomic classification.</title>
        <authorList>
            <person name="Goeker M."/>
        </authorList>
    </citation>
    <scope>NUCLEOTIDE SEQUENCE [LARGE SCALE GENOMIC DNA]</scope>
    <source>
        <strain evidence="1 2">DSM 103462</strain>
    </source>
</reference>
<name>A0A7W8G893_9SPIR</name>
<proteinExistence type="predicted"/>
<keyword evidence="2" id="KW-1185">Reference proteome</keyword>
<organism evidence="1 2">
    <name type="scientific">Treponema ruminis</name>
    <dbReference type="NCBI Taxonomy" id="744515"/>
    <lineage>
        <taxon>Bacteria</taxon>
        <taxon>Pseudomonadati</taxon>
        <taxon>Spirochaetota</taxon>
        <taxon>Spirochaetia</taxon>
        <taxon>Spirochaetales</taxon>
        <taxon>Treponemataceae</taxon>
        <taxon>Treponema</taxon>
    </lineage>
</organism>
<evidence type="ECO:0000313" key="2">
    <source>
        <dbReference type="Proteomes" id="UP000518887"/>
    </source>
</evidence>
<evidence type="ECO:0000313" key="1">
    <source>
        <dbReference type="EMBL" id="MBB5225567.1"/>
    </source>
</evidence>
<protein>
    <submittedName>
        <fullName evidence="1">Uncharacterized protein</fullName>
    </submittedName>
</protein>
<dbReference type="AlphaFoldDB" id="A0A7W8G893"/>
<dbReference type="Proteomes" id="UP000518887">
    <property type="component" value="Unassembled WGS sequence"/>
</dbReference>
<accession>A0A7W8G893</accession>
<dbReference type="EMBL" id="JACHFQ010000003">
    <property type="protein sequence ID" value="MBB5225567.1"/>
    <property type="molecule type" value="Genomic_DNA"/>
</dbReference>
<dbReference type="RefSeq" id="WP_184657979.1">
    <property type="nucleotide sequence ID" value="NZ_CP031518.1"/>
</dbReference>
<gene>
    <name evidence="1" type="ORF">HNP76_000924</name>
</gene>
<comment type="caution">
    <text evidence="1">The sequence shown here is derived from an EMBL/GenBank/DDBJ whole genome shotgun (WGS) entry which is preliminary data.</text>
</comment>
<sequence length="66" mass="7871">MTDDSLLNESPAFFDYHFTEREVRVLARFLRKNQEQIPDELLDFSAKIERVMYNSMSIDEAEAFYS</sequence>